<dbReference type="EC" id="2.3.1.79" evidence="3"/>
<dbReference type="EMBL" id="BBNU01000001">
    <property type="protein sequence ID" value="GAL77630.1"/>
    <property type="molecule type" value="Genomic_DNA"/>
</dbReference>
<evidence type="ECO:0000313" key="4">
    <source>
        <dbReference type="Proteomes" id="UP000029643"/>
    </source>
</evidence>
<organism evidence="3 4">
    <name type="scientific">Algibacter lectus</name>
    <dbReference type="NCBI Taxonomy" id="221126"/>
    <lineage>
        <taxon>Bacteria</taxon>
        <taxon>Pseudomonadati</taxon>
        <taxon>Bacteroidota</taxon>
        <taxon>Flavobacteriia</taxon>
        <taxon>Flavobacteriales</taxon>
        <taxon>Flavobacteriaceae</taxon>
        <taxon>Algibacter</taxon>
    </lineage>
</organism>
<comment type="caution">
    <text evidence="3">The sequence shown here is derived from an EMBL/GenBank/DDBJ whole genome shotgun (WGS) entry which is preliminary data.</text>
</comment>
<dbReference type="InterPro" id="IPR051159">
    <property type="entry name" value="Hexapeptide_acetyltransf"/>
</dbReference>
<keyword evidence="2 3" id="KW-0808">Transferase</keyword>
<evidence type="ECO:0000313" key="3">
    <source>
        <dbReference type="EMBL" id="GAL77630.1"/>
    </source>
</evidence>
<keyword evidence="3" id="KW-0012">Acyltransferase</keyword>
<accession>A0A090WKM7</accession>
<dbReference type="Proteomes" id="UP000029643">
    <property type="component" value="Unassembled WGS sequence"/>
</dbReference>
<dbReference type="PANTHER" id="PTHR23416:SF23">
    <property type="entry name" value="ACETYLTRANSFERASE C18B11.09C-RELATED"/>
    <property type="match status" value="1"/>
</dbReference>
<dbReference type="SUPFAM" id="SSF51161">
    <property type="entry name" value="Trimeric LpxA-like enzymes"/>
    <property type="match status" value="1"/>
</dbReference>
<comment type="similarity">
    <text evidence="1">Belongs to the transferase hexapeptide repeat family.</text>
</comment>
<dbReference type="Pfam" id="PF00132">
    <property type="entry name" value="Hexapep"/>
    <property type="match status" value="1"/>
</dbReference>
<proteinExistence type="inferred from homology"/>
<reference evidence="3 4" key="1">
    <citation type="journal article" date="2014" name="Genome Announc.">
        <title>Draft Genome Sequences of Marine Flavobacterium Algibacter lectus Strains SS8 and NR4.</title>
        <authorList>
            <person name="Takatani N."/>
            <person name="Nakanishi M."/>
            <person name="Meirelles P."/>
            <person name="Mino S."/>
            <person name="Suda W."/>
            <person name="Oshima K."/>
            <person name="Hattori M."/>
            <person name="Ohkuma M."/>
            <person name="Hosokawa M."/>
            <person name="Miyashita K."/>
            <person name="Thompson F.L."/>
            <person name="Niwa A."/>
            <person name="Sawabe T."/>
            <person name="Sawabe T."/>
        </authorList>
    </citation>
    <scope>NUCLEOTIDE SEQUENCE [LARGE SCALE GENOMIC DNA]</scope>
    <source>
        <strain evidence="4">JCM19274</strain>
    </source>
</reference>
<dbReference type="InterPro" id="IPR011004">
    <property type="entry name" value="Trimer_LpxA-like_sf"/>
</dbReference>
<dbReference type="PANTHER" id="PTHR23416">
    <property type="entry name" value="SIALIC ACID SYNTHASE-RELATED"/>
    <property type="match status" value="1"/>
</dbReference>
<dbReference type="GO" id="GO:0008925">
    <property type="term" value="F:maltose O-acetyltransferase activity"/>
    <property type="evidence" value="ECO:0007669"/>
    <property type="project" value="UniProtKB-EC"/>
</dbReference>
<dbReference type="InterPro" id="IPR001451">
    <property type="entry name" value="Hexapep"/>
</dbReference>
<dbReference type="GO" id="GO:0005829">
    <property type="term" value="C:cytosol"/>
    <property type="evidence" value="ECO:0007669"/>
    <property type="project" value="TreeGrafter"/>
</dbReference>
<dbReference type="Gene3D" id="2.160.10.10">
    <property type="entry name" value="Hexapeptide repeat proteins"/>
    <property type="match status" value="1"/>
</dbReference>
<protein>
    <submittedName>
        <fullName evidence="3">Maltose O-acetyltransferase</fullName>
        <ecNumber evidence="3">2.3.1.79</ecNumber>
    </submittedName>
</protein>
<sequence length="121" mass="12785">MAIGGVEIGDGTILSRNICIHSGNHSYKSDTTVPYDNTYDNRKIKIGKAVWIGQNVNILPGISIGDGAIIGMGGTTVSKNVGVGEIVVGQGQRVLGKRDISKLDSAIESEAFFAKTYPPHL</sequence>
<evidence type="ECO:0000256" key="2">
    <source>
        <dbReference type="ARBA" id="ARBA00022679"/>
    </source>
</evidence>
<name>A0A090WKM7_9FLAO</name>
<gene>
    <name evidence="3" type="ORF">JCM19274_5343</name>
</gene>
<evidence type="ECO:0000256" key="1">
    <source>
        <dbReference type="ARBA" id="ARBA00007274"/>
    </source>
</evidence>
<dbReference type="AlphaFoldDB" id="A0A090WKM7"/>